<keyword evidence="2" id="KW-1185">Reference proteome</keyword>
<dbReference type="AlphaFoldDB" id="A0AAX6DUK0"/>
<protein>
    <submittedName>
        <fullName evidence="1">Uncharacterized protein</fullName>
    </submittedName>
</protein>
<reference evidence="1" key="2">
    <citation type="submission" date="2023-04" db="EMBL/GenBank/DDBJ databases">
        <authorList>
            <person name="Bruccoleri R.E."/>
            <person name="Oakeley E.J."/>
            <person name="Faust A.-M."/>
            <person name="Dessus-Babus S."/>
            <person name="Altorfer M."/>
            <person name="Burckhardt D."/>
            <person name="Oertli M."/>
            <person name="Naumann U."/>
            <person name="Petersen F."/>
            <person name="Wong J."/>
        </authorList>
    </citation>
    <scope>NUCLEOTIDE SEQUENCE</scope>
    <source>
        <strain evidence="1">GSM-AAB239-AS_SAM_17_03QT</strain>
        <tissue evidence="1">Leaf</tissue>
    </source>
</reference>
<comment type="caution">
    <text evidence="1">The sequence shown here is derived from an EMBL/GenBank/DDBJ whole genome shotgun (WGS) entry which is preliminary data.</text>
</comment>
<reference evidence="1" key="1">
    <citation type="journal article" date="2023" name="GigaByte">
        <title>Genome assembly of the bearded iris, Iris pallida Lam.</title>
        <authorList>
            <person name="Bruccoleri R.E."/>
            <person name="Oakeley E.J."/>
            <person name="Faust A.M.E."/>
            <person name="Altorfer M."/>
            <person name="Dessus-Babus S."/>
            <person name="Burckhardt D."/>
            <person name="Oertli M."/>
            <person name="Naumann U."/>
            <person name="Petersen F."/>
            <person name="Wong J."/>
        </authorList>
    </citation>
    <scope>NUCLEOTIDE SEQUENCE</scope>
    <source>
        <strain evidence="1">GSM-AAB239-AS_SAM_17_03QT</strain>
    </source>
</reference>
<dbReference type="EMBL" id="JANAVB010041818">
    <property type="protein sequence ID" value="KAJ6795444.1"/>
    <property type="molecule type" value="Genomic_DNA"/>
</dbReference>
<evidence type="ECO:0000313" key="2">
    <source>
        <dbReference type="Proteomes" id="UP001140949"/>
    </source>
</evidence>
<organism evidence="1 2">
    <name type="scientific">Iris pallida</name>
    <name type="common">Sweet iris</name>
    <dbReference type="NCBI Taxonomy" id="29817"/>
    <lineage>
        <taxon>Eukaryota</taxon>
        <taxon>Viridiplantae</taxon>
        <taxon>Streptophyta</taxon>
        <taxon>Embryophyta</taxon>
        <taxon>Tracheophyta</taxon>
        <taxon>Spermatophyta</taxon>
        <taxon>Magnoliopsida</taxon>
        <taxon>Liliopsida</taxon>
        <taxon>Asparagales</taxon>
        <taxon>Iridaceae</taxon>
        <taxon>Iridoideae</taxon>
        <taxon>Irideae</taxon>
        <taxon>Iris</taxon>
    </lineage>
</organism>
<proteinExistence type="predicted"/>
<name>A0AAX6DUK0_IRIPA</name>
<gene>
    <name evidence="1" type="ORF">M6B38_226755</name>
</gene>
<evidence type="ECO:0000313" key="1">
    <source>
        <dbReference type="EMBL" id="KAJ6795444.1"/>
    </source>
</evidence>
<accession>A0AAX6DUK0</accession>
<dbReference type="Proteomes" id="UP001140949">
    <property type="component" value="Unassembled WGS sequence"/>
</dbReference>
<sequence>MPVIRSLPPPSFSPVASSFFRRSTAARLRPRQAATTTRRFFSDDLDVPRKLVESRLRRLKHSLPGDWDQNSIHRNFLT</sequence>